<dbReference type="Proteomes" id="UP000007797">
    <property type="component" value="Unassembled WGS sequence"/>
</dbReference>
<evidence type="ECO:0000259" key="2">
    <source>
        <dbReference type="PROSITE" id="PS51471"/>
    </source>
</evidence>
<dbReference type="Gene3D" id="2.60.120.590">
    <property type="entry name" value="Alpha-ketoglutarate-dependent dioxygenase AlkB-like"/>
    <property type="match status" value="1"/>
</dbReference>
<dbReference type="KEGG" id="dfa:DFA_07275"/>
<dbReference type="EMBL" id="GL883013">
    <property type="protein sequence ID" value="EGG20155.1"/>
    <property type="molecule type" value="Genomic_DNA"/>
</dbReference>
<feature type="domain" description="Fe2OG dioxygenase" evidence="2">
    <location>
        <begin position="204"/>
        <end position="302"/>
    </location>
</feature>
<dbReference type="STRING" id="1054147.F4PVZ1"/>
<evidence type="ECO:0000313" key="3">
    <source>
        <dbReference type="EMBL" id="EGG20155.1"/>
    </source>
</evidence>
<dbReference type="InterPro" id="IPR005123">
    <property type="entry name" value="Oxoglu/Fe-dep_dioxygenase_dom"/>
</dbReference>
<dbReference type="PANTHER" id="PTHR31212:SF4">
    <property type="entry name" value="ALPHA-KETOGLUTARATE-DEPENDENT DIOXYGENASE ALKB HOMOLOG 3"/>
    <property type="match status" value="1"/>
</dbReference>
<accession>F4PVZ1</accession>
<dbReference type="OMA" id="AMENWNT"/>
<dbReference type="SUPFAM" id="SSF51197">
    <property type="entry name" value="Clavaminate synthase-like"/>
    <property type="match status" value="1"/>
</dbReference>
<protein>
    <recommendedName>
        <fullName evidence="2">Fe2OG dioxygenase domain-containing protein</fullName>
    </recommendedName>
</protein>
<proteinExistence type="predicted"/>
<dbReference type="OrthoDB" id="445341at2759"/>
<dbReference type="GO" id="GO:0006307">
    <property type="term" value="P:DNA alkylation repair"/>
    <property type="evidence" value="ECO:0007669"/>
    <property type="project" value="InterPro"/>
</dbReference>
<feature type="region of interest" description="Disordered" evidence="1">
    <location>
        <begin position="47"/>
        <end position="75"/>
    </location>
</feature>
<dbReference type="Pfam" id="PF13532">
    <property type="entry name" value="2OG-FeII_Oxy_2"/>
    <property type="match status" value="1"/>
</dbReference>
<dbReference type="PANTHER" id="PTHR31212">
    <property type="entry name" value="ALPHA-KETOGLUTARATE-DEPENDENT DIOXYGENASE ALKB HOMOLOG 3"/>
    <property type="match status" value="1"/>
</dbReference>
<dbReference type="InterPro" id="IPR032854">
    <property type="entry name" value="ALKBH3"/>
</dbReference>
<reference evidence="4" key="1">
    <citation type="journal article" date="2011" name="Genome Res.">
        <title>Phylogeny-wide analysis of social amoeba genomes highlights ancient origins for complex intercellular communication.</title>
        <authorList>
            <person name="Heidel A.J."/>
            <person name="Lawal H.M."/>
            <person name="Felder M."/>
            <person name="Schilde C."/>
            <person name="Helps N.R."/>
            <person name="Tunggal B."/>
            <person name="Rivero F."/>
            <person name="John U."/>
            <person name="Schleicher M."/>
            <person name="Eichinger L."/>
            <person name="Platzer M."/>
            <person name="Noegel A.A."/>
            <person name="Schaap P."/>
            <person name="Gloeckner G."/>
        </authorList>
    </citation>
    <scope>NUCLEOTIDE SEQUENCE [LARGE SCALE GENOMIC DNA]</scope>
    <source>
        <strain evidence="4">SH3</strain>
    </source>
</reference>
<evidence type="ECO:0000313" key="4">
    <source>
        <dbReference type="Proteomes" id="UP000007797"/>
    </source>
</evidence>
<gene>
    <name evidence="3" type="ORF">DFA_07275</name>
</gene>
<dbReference type="GO" id="GO:0051213">
    <property type="term" value="F:dioxygenase activity"/>
    <property type="evidence" value="ECO:0007669"/>
    <property type="project" value="InterPro"/>
</dbReference>
<keyword evidence="4" id="KW-1185">Reference proteome</keyword>
<dbReference type="GeneID" id="14871846"/>
<name>F4PVZ1_CACFS</name>
<dbReference type="RefSeq" id="XP_004367138.1">
    <property type="nucleotide sequence ID" value="XM_004367081.1"/>
</dbReference>
<dbReference type="PROSITE" id="PS51471">
    <property type="entry name" value="FE2OG_OXY"/>
    <property type="match status" value="1"/>
</dbReference>
<dbReference type="AlphaFoldDB" id="F4PVZ1"/>
<sequence>MSTSSTNTKVNKNYNQNFKKDLKRKEIEEVVKEEEEVLKVEKKKLKTKISKDKKKEKEVEKIEKKEEKKEEEEEEEEEVEEVVKEIIKKDVNNNEEFKFIINLNNIILKETLLKDNARVRFCSRFLTSELSTYLYQHLREDLGLNYEHSKIKMYGKEIFIPRLQSWMSSPTDNPPSLFQKQPAREWSVPMLHLKHQLESLLGQTFDYVLINYYRDGNDYIGYHSDGEAKKEAFNVIASVSLGTTRRFILRNNKDNKEKVEYSLNNGSLLVMDRDTQSTWKHQVPKQPKVLTPRINLTFRKNNNVVVAKKKKLNN</sequence>
<dbReference type="InterPro" id="IPR037151">
    <property type="entry name" value="AlkB-like_sf"/>
</dbReference>
<dbReference type="InterPro" id="IPR027450">
    <property type="entry name" value="AlkB-like"/>
</dbReference>
<evidence type="ECO:0000256" key="1">
    <source>
        <dbReference type="SAM" id="MobiDB-lite"/>
    </source>
</evidence>
<organism evidence="3 4">
    <name type="scientific">Cavenderia fasciculata</name>
    <name type="common">Slime mold</name>
    <name type="synonym">Dictyostelium fasciculatum</name>
    <dbReference type="NCBI Taxonomy" id="261658"/>
    <lineage>
        <taxon>Eukaryota</taxon>
        <taxon>Amoebozoa</taxon>
        <taxon>Evosea</taxon>
        <taxon>Eumycetozoa</taxon>
        <taxon>Dictyostelia</taxon>
        <taxon>Acytosteliales</taxon>
        <taxon>Cavenderiaceae</taxon>
        <taxon>Cavenderia</taxon>
    </lineage>
</organism>
<feature type="compositionally biased region" description="Basic and acidic residues" evidence="1">
    <location>
        <begin position="49"/>
        <end position="68"/>
    </location>
</feature>